<dbReference type="Proteomes" id="UP000095281">
    <property type="component" value="Unplaced"/>
</dbReference>
<keyword evidence="1" id="KW-1185">Reference proteome</keyword>
<dbReference type="WBParaSite" id="MhA1_Contig859.frz3.gene5">
    <property type="protein sequence ID" value="MhA1_Contig859.frz3.gene5"/>
    <property type="gene ID" value="MhA1_Contig859.frz3.gene5"/>
</dbReference>
<evidence type="ECO:0000313" key="1">
    <source>
        <dbReference type="Proteomes" id="UP000095281"/>
    </source>
</evidence>
<name>A0A1I8C1A4_MELHA</name>
<evidence type="ECO:0000313" key="2">
    <source>
        <dbReference type="WBParaSite" id="MhA1_Contig859.frz3.gene5"/>
    </source>
</evidence>
<accession>A0A1I8C1A4</accession>
<protein>
    <submittedName>
        <fullName evidence="2">Uncharacterized protein</fullName>
    </submittedName>
</protein>
<dbReference type="AlphaFoldDB" id="A0A1I8C1A4"/>
<proteinExistence type="predicted"/>
<organism evidence="1 2">
    <name type="scientific">Meloidogyne hapla</name>
    <name type="common">Root-knot nematode worm</name>
    <dbReference type="NCBI Taxonomy" id="6305"/>
    <lineage>
        <taxon>Eukaryota</taxon>
        <taxon>Metazoa</taxon>
        <taxon>Ecdysozoa</taxon>
        <taxon>Nematoda</taxon>
        <taxon>Chromadorea</taxon>
        <taxon>Rhabditida</taxon>
        <taxon>Tylenchina</taxon>
        <taxon>Tylenchomorpha</taxon>
        <taxon>Tylenchoidea</taxon>
        <taxon>Meloidogynidae</taxon>
        <taxon>Meloidogyninae</taxon>
        <taxon>Meloidogyne</taxon>
    </lineage>
</organism>
<sequence length="379" mass="43088">MKRNKFPCSKRFSSNEWANGNEEEREYCKAIFLRKQQQQFSQSHYSIADQPSCCCNSTILPIISNGGGNGEILNNGGRSYCKWKCRNGGGRGRKIKEKKRKRQDDEYSWLNWRRFSRSRTTELTNRTEQLSICPSSILGLPPITLAASCSAGITAAAASVGVHLLQLEASPSALETPDQEKLSPFGSLLLLPKMDQSRRASNESQQSFNNNQFLDVPDQKRASFLSLREEKRRATLETNQILKKPEKRISFNLPNHCTKLRKNLNENEVNSKRNKGIAQLRRNFLLSLASKRRESLKDIEGQKQDIDSSKLTENPLLKVESNKENQQKRRLSTTLVKVLLGKLPQNNSERSIDSVSNSPHRKMYTLSAETNFVGWTPLI</sequence>
<reference evidence="2" key="1">
    <citation type="submission" date="2016-11" db="UniProtKB">
        <authorList>
            <consortium name="WormBaseParasite"/>
        </authorList>
    </citation>
    <scope>IDENTIFICATION</scope>
</reference>